<reference evidence="1 2" key="1">
    <citation type="journal article" date="2013" name="Genome Announc.">
        <title>Draft Genome Sequence of Rhizobium mesoamericanum STM3625, a Nitrogen-Fixing Symbiont of Mimosa pudica Isolated in French Guiana (South America).</title>
        <authorList>
            <person name="Moulin L."/>
            <person name="Mornico D."/>
            <person name="Melkonian R."/>
            <person name="Klonowska A."/>
        </authorList>
    </citation>
    <scope>NUCLEOTIDE SEQUENCE [LARGE SCALE GENOMIC DNA]</scope>
    <source>
        <strain evidence="1 2">STM3625</strain>
    </source>
</reference>
<dbReference type="AlphaFoldDB" id="K0Q6R3"/>
<dbReference type="EMBL" id="CANI01000088">
    <property type="protein sequence ID" value="CCM80309.1"/>
    <property type="molecule type" value="Genomic_DNA"/>
</dbReference>
<dbReference type="Proteomes" id="UP000009319">
    <property type="component" value="Unassembled WGS sequence"/>
</dbReference>
<keyword evidence="2" id="KW-1185">Reference proteome</keyword>
<organism evidence="1 2">
    <name type="scientific">Rhizobium mesoamericanum STM3625</name>
    <dbReference type="NCBI Taxonomy" id="1211777"/>
    <lineage>
        <taxon>Bacteria</taxon>
        <taxon>Pseudomonadati</taxon>
        <taxon>Pseudomonadota</taxon>
        <taxon>Alphaproteobacteria</taxon>
        <taxon>Hyphomicrobiales</taxon>
        <taxon>Rhizobiaceae</taxon>
        <taxon>Rhizobium/Agrobacterium group</taxon>
        <taxon>Rhizobium</taxon>
    </lineage>
</organism>
<proteinExistence type="predicted"/>
<gene>
    <name evidence="1" type="ORF">BN77_p250035</name>
</gene>
<dbReference type="HOGENOM" id="CLU_2846855_0_0_5"/>
<evidence type="ECO:0000313" key="2">
    <source>
        <dbReference type="Proteomes" id="UP000009319"/>
    </source>
</evidence>
<sequence>MAATVDTTMGAFQRVLAVNLIGTATVAPGYSHTPGVAQLVKLGNIDWTSIRRASRRKAGTAGRGR</sequence>
<protein>
    <submittedName>
        <fullName evidence="1">Uncharacterized protein</fullName>
    </submittedName>
</protein>
<evidence type="ECO:0000313" key="1">
    <source>
        <dbReference type="EMBL" id="CCM80309.1"/>
    </source>
</evidence>
<comment type="caution">
    <text evidence="1">The sequence shown here is derived from an EMBL/GenBank/DDBJ whole genome shotgun (WGS) entry which is preliminary data.</text>
</comment>
<accession>K0Q6R3</accession>
<name>K0Q6R3_9HYPH</name>